<reference evidence="1" key="2">
    <citation type="submission" date="2023-06" db="EMBL/GenBank/DDBJ databases">
        <authorList>
            <person name="Swenson N.G."/>
            <person name="Wegrzyn J.L."/>
            <person name="Mcevoy S.L."/>
        </authorList>
    </citation>
    <scope>NUCLEOTIDE SEQUENCE</scope>
    <source>
        <strain evidence="1">NS2018</strain>
        <tissue evidence="1">Leaf</tissue>
    </source>
</reference>
<dbReference type="AlphaFoldDB" id="A0AA39SSL4"/>
<dbReference type="EMBL" id="JAUESC010000004">
    <property type="protein sequence ID" value="KAK0595923.1"/>
    <property type="molecule type" value="Genomic_DNA"/>
</dbReference>
<accession>A0AA39SSL4</accession>
<organism evidence="1 2">
    <name type="scientific">Acer saccharum</name>
    <name type="common">Sugar maple</name>
    <dbReference type="NCBI Taxonomy" id="4024"/>
    <lineage>
        <taxon>Eukaryota</taxon>
        <taxon>Viridiplantae</taxon>
        <taxon>Streptophyta</taxon>
        <taxon>Embryophyta</taxon>
        <taxon>Tracheophyta</taxon>
        <taxon>Spermatophyta</taxon>
        <taxon>Magnoliopsida</taxon>
        <taxon>eudicotyledons</taxon>
        <taxon>Gunneridae</taxon>
        <taxon>Pentapetalae</taxon>
        <taxon>rosids</taxon>
        <taxon>malvids</taxon>
        <taxon>Sapindales</taxon>
        <taxon>Sapindaceae</taxon>
        <taxon>Hippocastanoideae</taxon>
        <taxon>Acereae</taxon>
        <taxon>Acer</taxon>
    </lineage>
</organism>
<proteinExistence type="predicted"/>
<sequence>MGLWYYQGIDEVGNLYPDEALMATMLGMGDLSPSVKHDAELREADTVVLDQLERQLAKVISAADTLREEVRKSDLERKESDKGIVIQRDSAADPVTLPYPEDVAALPCVHHEIPPPQ</sequence>
<evidence type="ECO:0000313" key="2">
    <source>
        <dbReference type="Proteomes" id="UP001168877"/>
    </source>
</evidence>
<dbReference type="Proteomes" id="UP001168877">
    <property type="component" value="Unassembled WGS sequence"/>
</dbReference>
<name>A0AA39SSL4_ACESA</name>
<keyword evidence="2" id="KW-1185">Reference proteome</keyword>
<protein>
    <submittedName>
        <fullName evidence="1">Uncharacterized protein</fullName>
    </submittedName>
</protein>
<evidence type="ECO:0000313" key="1">
    <source>
        <dbReference type="EMBL" id="KAK0595923.1"/>
    </source>
</evidence>
<reference evidence="1" key="1">
    <citation type="journal article" date="2022" name="Plant J.">
        <title>Strategies of tolerance reflected in two North American maple genomes.</title>
        <authorList>
            <person name="McEvoy S.L."/>
            <person name="Sezen U.U."/>
            <person name="Trouern-Trend A."/>
            <person name="McMahon S.M."/>
            <person name="Schaberg P.G."/>
            <person name="Yang J."/>
            <person name="Wegrzyn J.L."/>
            <person name="Swenson N.G."/>
        </authorList>
    </citation>
    <scope>NUCLEOTIDE SEQUENCE</scope>
    <source>
        <strain evidence="1">NS2018</strain>
    </source>
</reference>
<comment type="caution">
    <text evidence="1">The sequence shown here is derived from an EMBL/GenBank/DDBJ whole genome shotgun (WGS) entry which is preliminary data.</text>
</comment>
<gene>
    <name evidence="1" type="ORF">LWI29_011094</name>
</gene>